<organism evidence="5 9">
    <name type="scientific">Phytophthora fragariae</name>
    <dbReference type="NCBI Taxonomy" id="53985"/>
    <lineage>
        <taxon>Eukaryota</taxon>
        <taxon>Sar</taxon>
        <taxon>Stramenopiles</taxon>
        <taxon>Oomycota</taxon>
        <taxon>Peronosporomycetes</taxon>
        <taxon>Peronosporales</taxon>
        <taxon>Peronosporaceae</taxon>
        <taxon>Phytophthora</taxon>
    </lineage>
</organism>
<dbReference type="AlphaFoldDB" id="A0A6A3XYY1"/>
<evidence type="ECO:0000313" key="12">
    <source>
        <dbReference type="Proteomes" id="UP000460718"/>
    </source>
</evidence>
<name>A0A6A3XYY1_9STRA</name>
<dbReference type="Proteomes" id="UP000437068">
    <property type="component" value="Unassembled WGS sequence"/>
</dbReference>
<evidence type="ECO:0000313" key="5">
    <source>
        <dbReference type="EMBL" id="KAE9210761.1"/>
    </source>
</evidence>
<sequence length="400" mass="44418">MTKERFTGSPFPELHVTDVERRELISLADAYVEEYIQKYKDYVAVDRRAVNKRRWQHVKSRDNLHVYGERSRRAHGRRGTTLESSLSCTQQLNAVTDEKDLSVLLGVGTVSGELEELMFGVLSPTLDDMRVSASYVQHINDGAVLASVVEPSKDDPFRSLVIKWMAIDSPLPASNLVRSRDFVYIEATGIVTLPNDIRVGYCFRHSIDFPQTEALPNKIRGNLSVFSCFRQISRNTIDTFCCATVDPGRDTIRALLASVVANFLLAATNYVYCGQMKKLAWMLKHRRAAFLLSGKERHSKKCVVCRKSTRSVMGSIAGSSCKLCSGVVCYSCKISQRLSFNSVCGRLLQRKIVFCGICVSAGTNMDATEPASDRVNGFDAFTASSSVCTYIDSSMSSLDG</sequence>
<dbReference type="Proteomes" id="UP000441208">
    <property type="component" value="Unassembled WGS sequence"/>
</dbReference>
<dbReference type="Proteomes" id="UP000433483">
    <property type="component" value="Unassembled WGS sequence"/>
</dbReference>
<dbReference type="EMBL" id="QXFZ01001263">
    <property type="protein sequence ID" value="KAE9093728.1"/>
    <property type="molecule type" value="Genomic_DNA"/>
</dbReference>
<comment type="caution">
    <text evidence="5">The sequence shown here is derived from an EMBL/GenBank/DDBJ whole genome shotgun (WGS) entry which is preliminary data.</text>
</comment>
<evidence type="ECO:0000313" key="6">
    <source>
        <dbReference type="EMBL" id="KAE9295929.1"/>
    </source>
</evidence>
<reference evidence="7 8" key="1">
    <citation type="submission" date="2018-08" db="EMBL/GenBank/DDBJ databases">
        <title>Genomic investigation of the strawberry pathogen Phytophthora fragariae indicates pathogenicity is determined by transcriptional variation in three key races.</title>
        <authorList>
            <person name="Adams T.M."/>
            <person name="Armitage A.D."/>
            <person name="Sobczyk M.K."/>
            <person name="Bates H.J."/>
            <person name="Dunwell J.M."/>
            <person name="Nellist C.F."/>
            <person name="Harrison R.J."/>
        </authorList>
    </citation>
    <scope>NUCLEOTIDE SEQUENCE [LARGE SCALE GENOMIC DNA]</scope>
    <source>
        <strain evidence="6 8">A4</strain>
        <strain evidence="5 9">BC-1</strain>
        <strain evidence="4 7">NOV-27</strain>
        <strain evidence="3 10">NOV-5</strain>
        <strain evidence="2 11">NOV-71</strain>
        <strain evidence="1 12">SCRP245</strain>
    </source>
</reference>
<evidence type="ECO:0000313" key="8">
    <source>
        <dbReference type="Proteomes" id="UP000437068"/>
    </source>
</evidence>
<dbReference type="Gene3D" id="3.30.530.20">
    <property type="match status" value="1"/>
</dbReference>
<evidence type="ECO:0000313" key="11">
    <source>
        <dbReference type="Proteomes" id="UP000441208"/>
    </source>
</evidence>
<dbReference type="Proteomes" id="UP000440732">
    <property type="component" value="Unassembled WGS sequence"/>
</dbReference>
<evidence type="ECO:0000313" key="3">
    <source>
        <dbReference type="EMBL" id="KAE9138921.1"/>
    </source>
</evidence>
<dbReference type="EMBL" id="QXGD01001248">
    <property type="protein sequence ID" value="KAE9210761.1"/>
    <property type="molecule type" value="Genomic_DNA"/>
</dbReference>
<proteinExistence type="predicted"/>
<dbReference type="PANTHER" id="PTHR13510">
    <property type="entry name" value="FYVE-FINGER-CONTAINING RAB5 EFFECTOR PROTEIN RABENOSYN-5-RELATED"/>
    <property type="match status" value="1"/>
</dbReference>
<gene>
    <name evidence="6" type="ORF">PF001_g17099</name>
    <name evidence="5" type="ORF">PF002_g18733</name>
    <name evidence="4" type="ORF">PF005_g17948</name>
    <name evidence="3" type="ORF">PF006_g13860</name>
    <name evidence="2" type="ORF">PF007_g18022</name>
    <name evidence="1" type="ORF">PF011_g16812</name>
</gene>
<dbReference type="EMBL" id="QXFW01001230">
    <property type="protein sequence ID" value="KAE8994220.1"/>
    <property type="molecule type" value="Genomic_DNA"/>
</dbReference>
<evidence type="ECO:0000313" key="7">
    <source>
        <dbReference type="Proteomes" id="UP000433483"/>
    </source>
</evidence>
<evidence type="ECO:0000313" key="4">
    <source>
        <dbReference type="EMBL" id="KAE9193771.1"/>
    </source>
</evidence>
<keyword evidence="7" id="KW-1185">Reference proteome</keyword>
<evidence type="ECO:0000313" key="9">
    <source>
        <dbReference type="Proteomes" id="UP000440367"/>
    </source>
</evidence>
<dbReference type="OrthoDB" id="70302at2759"/>
<evidence type="ECO:0000313" key="2">
    <source>
        <dbReference type="EMBL" id="KAE9093728.1"/>
    </source>
</evidence>
<protein>
    <recommendedName>
        <fullName evidence="13">FYVE-type domain-containing protein</fullName>
    </recommendedName>
</protein>
<evidence type="ECO:0008006" key="13">
    <source>
        <dbReference type="Google" id="ProtNLM"/>
    </source>
</evidence>
<accession>A0A6A3XYY1</accession>
<dbReference type="EMBL" id="QXGB01001270">
    <property type="protein sequence ID" value="KAE9193771.1"/>
    <property type="molecule type" value="Genomic_DNA"/>
</dbReference>
<evidence type="ECO:0000313" key="1">
    <source>
        <dbReference type="EMBL" id="KAE8994220.1"/>
    </source>
</evidence>
<dbReference type="EMBL" id="QXGE01001216">
    <property type="protein sequence ID" value="KAE9295929.1"/>
    <property type="molecule type" value="Genomic_DNA"/>
</dbReference>
<dbReference type="InterPro" id="IPR052727">
    <property type="entry name" value="Rab4/Rab5_effector"/>
</dbReference>
<dbReference type="PANTHER" id="PTHR13510:SF44">
    <property type="entry name" value="RABENOSYN-5"/>
    <property type="match status" value="1"/>
</dbReference>
<dbReference type="Proteomes" id="UP000460718">
    <property type="component" value="Unassembled WGS sequence"/>
</dbReference>
<dbReference type="InterPro" id="IPR023393">
    <property type="entry name" value="START-like_dom_sf"/>
</dbReference>
<evidence type="ECO:0000313" key="10">
    <source>
        <dbReference type="Proteomes" id="UP000440732"/>
    </source>
</evidence>
<dbReference type="EMBL" id="QXGA01000842">
    <property type="protein sequence ID" value="KAE9138921.1"/>
    <property type="molecule type" value="Genomic_DNA"/>
</dbReference>
<dbReference type="Proteomes" id="UP000440367">
    <property type="component" value="Unassembled WGS sequence"/>
</dbReference>